<dbReference type="InParanoid" id="F4S6Y3"/>
<reference evidence="4" key="1">
    <citation type="journal article" date="2011" name="Proc. Natl. Acad. Sci. U.S.A.">
        <title>Obligate biotrophy features unraveled by the genomic analysis of rust fungi.</title>
        <authorList>
            <person name="Duplessis S."/>
            <person name="Cuomo C.A."/>
            <person name="Lin Y.-C."/>
            <person name="Aerts A."/>
            <person name="Tisserant E."/>
            <person name="Veneault-Fourrey C."/>
            <person name="Joly D.L."/>
            <person name="Hacquard S."/>
            <person name="Amselem J."/>
            <person name="Cantarel B.L."/>
            <person name="Chiu R."/>
            <person name="Coutinho P.M."/>
            <person name="Feau N."/>
            <person name="Field M."/>
            <person name="Frey P."/>
            <person name="Gelhaye E."/>
            <person name="Goldberg J."/>
            <person name="Grabherr M.G."/>
            <person name="Kodira C.D."/>
            <person name="Kohler A."/>
            <person name="Kuees U."/>
            <person name="Lindquist E.A."/>
            <person name="Lucas S.M."/>
            <person name="Mago R."/>
            <person name="Mauceli E."/>
            <person name="Morin E."/>
            <person name="Murat C."/>
            <person name="Pangilinan J.L."/>
            <person name="Park R."/>
            <person name="Pearson M."/>
            <person name="Quesneville H."/>
            <person name="Rouhier N."/>
            <person name="Sakthikumar S."/>
            <person name="Salamov A.A."/>
            <person name="Schmutz J."/>
            <person name="Selles B."/>
            <person name="Shapiro H."/>
            <person name="Tanguay P."/>
            <person name="Tuskan G.A."/>
            <person name="Henrissat B."/>
            <person name="Van de Peer Y."/>
            <person name="Rouze P."/>
            <person name="Ellis J.G."/>
            <person name="Dodds P.N."/>
            <person name="Schein J.E."/>
            <person name="Zhong S."/>
            <person name="Hamelin R.C."/>
            <person name="Grigoriev I.V."/>
            <person name="Szabo L.J."/>
            <person name="Martin F."/>
        </authorList>
    </citation>
    <scope>NUCLEOTIDE SEQUENCE [LARGE SCALE GENOMIC DNA]</scope>
    <source>
        <strain evidence="4">98AG31 / pathotype 3-4-7</strain>
    </source>
</reference>
<accession>F4S6Y3</accession>
<dbReference type="KEGG" id="mlr:MELLADRAFT_68477"/>
<feature type="compositionally biased region" description="Low complexity" evidence="1">
    <location>
        <begin position="223"/>
        <end position="237"/>
    </location>
</feature>
<evidence type="ECO:0000256" key="1">
    <source>
        <dbReference type="SAM" id="MobiDB-lite"/>
    </source>
</evidence>
<dbReference type="RefSeq" id="XP_007417140.1">
    <property type="nucleotide sequence ID" value="XM_007417078.1"/>
</dbReference>
<organism evidence="4">
    <name type="scientific">Melampsora larici-populina (strain 98AG31 / pathotype 3-4-7)</name>
    <name type="common">Poplar leaf rust fungus</name>
    <dbReference type="NCBI Taxonomy" id="747676"/>
    <lineage>
        <taxon>Eukaryota</taxon>
        <taxon>Fungi</taxon>
        <taxon>Dikarya</taxon>
        <taxon>Basidiomycota</taxon>
        <taxon>Pucciniomycotina</taxon>
        <taxon>Pucciniomycetes</taxon>
        <taxon>Pucciniales</taxon>
        <taxon>Melampsoraceae</taxon>
        <taxon>Melampsora</taxon>
    </lineage>
</organism>
<feature type="compositionally biased region" description="Basic and acidic residues" evidence="1">
    <location>
        <begin position="447"/>
        <end position="468"/>
    </location>
</feature>
<keyword evidence="2" id="KW-0732">Signal</keyword>
<dbReference type="GeneID" id="18931042"/>
<feature type="signal peptide" evidence="2">
    <location>
        <begin position="1"/>
        <end position="30"/>
    </location>
</feature>
<evidence type="ECO:0000313" key="4">
    <source>
        <dbReference type="Proteomes" id="UP000001072"/>
    </source>
</evidence>
<feature type="compositionally biased region" description="Low complexity" evidence="1">
    <location>
        <begin position="393"/>
        <end position="407"/>
    </location>
</feature>
<dbReference type="HOGENOM" id="CLU_322386_0_0_1"/>
<proteinExistence type="predicted"/>
<evidence type="ECO:0000313" key="3">
    <source>
        <dbReference type="EMBL" id="EGF99537.1"/>
    </source>
</evidence>
<feature type="region of interest" description="Disordered" evidence="1">
    <location>
        <begin position="382"/>
        <end position="523"/>
    </location>
</feature>
<feature type="region of interest" description="Disordered" evidence="1">
    <location>
        <begin position="202"/>
        <end position="253"/>
    </location>
</feature>
<feature type="compositionally biased region" description="Polar residues" evidence="1">
    <location>
        <begin position="238"/>
        <end position="247"/>
    </location>
</feature>
<feature type="compositionally biased region" description="Polar residues" evidence="1">
    <location>
        <begin position="203"/>
        <end position="212"/>
    </location>
</feature>
<dbReference type="Proteomes" id="UP000001072">
    <property type="component" value="Unassembled WGS sequence"/>
</dbReference>
<protein>
    <recommendedName>
        <fullName evidence="5">Secreted protein</fullName>
    </recommendedName>
</protein>
<keyword evidence="4" id="KW-1185">Reference proteome</keyword>
<evidence type="ECO:0000256" key="2">
    <source>
        <dbReference type="SAM" id="SignalP"/>
    </source>
</evidence>
<name>F4S6Y3_MELLP</name>
<gene>
    <name evidence="3" type="ORF">MELLADRAFT_68477</name>
</gene>
<dbReference type="AlphaFoldDB" id="F4S6Y3"/>
<dbReference type="EMBL" id="GL883157">
    <property type="protein sequence ID" value="EGF99537.1"/>
    <property type="molecule type" value="Genomic_DNA"/>
</dbReference>
<sequence length="963" mass="108667">MASQSLSWAVFPLAFYSTLISCVLICMVQAGPMQDGFHMSAGLAHDLGHDTGAEHSAVSYTEYHPSGNYFQVTKTRLPTPAGFLHYPITLPYFWEARDAQVWGSAFQKNAESGLSPSNWIPPVHPQYDSTPYPVSAAQPQHGPYPVAQNMQPPEFSNIDEFPHGTLISEWPNPIFSSRIQQVGPIKQQLGATWNQRKLPEANFNPQINQGSTKHPVEKDSKGKAASSDSTVDGASSSMGANQPSTVGPANRVEKTIRPNFEPGFRVGDFRTLCVYEESELISEVKSSIFRPSDSPPTPKDIQVIPSFPLRPASEHSIAPFSLKESSNAQQIKTFKEISGESPAPESRDKLVVYVHSLLPKSQTLCTRVPTLKGFSCVLISSSSDASENRNRPSEGASTSSSSGNSNEVPEKTKDQEWQVYSKKNRKFGKPLQPTRGNPPKSSGQEKLLLDKARLTKAQDFKSTRKGELENTEVEDEAPEDQNTPISRLDLDTEGQNFGKIGESNKKNQKKKKKKGAKSSKDDQVDDDVLKTAAYIAPDAKSKIRKIIWDMDFSIHHSNVYSSPSHTFSDDLVQGDNPKPLLAVHLDRPRYNEIFTLDSQYDHLRGNVIDQLMSQYLEELISKVSYQEANRRFFALQNQVIEDNRLKTWQLHRHILDEPIKDIIRMLKVDEMWPVFYDAKPDDWKVVEDKISSLNLRSKNLLELAMPQDARAKRIATMYAAGEANRHQNRMMYSEEELKAWVRQGVSAALLIRVGDILDLTSPKLNWENLSEAQLGWKARDFFNCLKGGIVVDGRAIYREPVHWYTSGARMLILEDKKFRGTFENRLKRLVEFGQDRATIYDKSLETEDQTSINQMNKKKGAELVKEVDKEKGKVPPSENDEIVTLSEYMIGTHFGILAKRLIEFKRKIKFKNLMLESQTKRMGSRISHPKAGVTWPKSVSPELAPLKSQFRDFYKYFGTAFNE</sequence>
<evidence type="ECO:0008006" key="5">
    <source>
        <dbReference type="Google" id="ProtNLM"/>
    </source>
</evidence>
<feature type="compositionally biased region" description="Acidic residues" evidence="1">
    <location>
        <begin position="469"/>
        <end position="479"/>
    </location>
</feature>
<feature type="compositionally biased region" description="Basic residues" evidence="1">
    <location>
        <begin position="506"/>
        <end position="517"/>
    </location>
</feature>
<dbReference type="VEuPathDB" id="FungiDB:MELLADRAFT_68477"/>
<feature type="chain" id="PRO_5003315884" description="Secreted protein" evidence="2">
    <location>
        <begin position="31"/>
        <end position="963"/>
    </location>
</feature>